<reference evidence="2" key="1">
    <citation type="submission" date="2016-04" db="UniProtKB">
        <authorList>
            <consortium name="WormBaseParasite"/>
        </authorList>
    </citation>
    <scope>IDENTIFICATION</scope>
</reference>
<evidence type="ECO:0000256" key="1">
    <source>
        <dbReference type="SAM" id="MobiDB-lite"/>
    </source>
</evidence>
<feature type="compositionally biased region" description="Polar residues" evidence="1">
    <location>
        <begin position="265"/>
        <end position="280"/>
    </location>
</feature>
<feature type="region of interest" description="Disordered" evidence="1">
    <location>
        <begin position="145"/>
        <end position="301"/>
    </location>
</feature>
<proteinExistence type="predicted"/>
<organism evidence="2">
    <name type="scientific">Hymenolepis diminuta</name>
    <name type="common">Rat tapeworm</name>
    <dbReference type="NCBI Taxonomy" id="6216"/>
    <lineage>
        <taxon>Eukaryota</taxon>
        <taxon>Metazoa</taxon>
        <taxon>Spiralia</taxon>
        <taxon>Lophotrochozoa</taxon>
        <taxon>Platyhelminthes</taxon>
        <taxon>Cestoda</taxon>
        <taxon>Eucestoda</taxon>
        <taxon>Cyclophyllidea</taxon>
        <taxon>Hymenolepididae</taxon>
        <taxon>Hymenolepis</taxon>
    </lineage>
</organism>
<feature type="compositionally biased region" description="Polar residues" evidence="1">
    <location>
        <begin position="145"/>
        <end position="156"/>
    </location>
</feature>
<dbReference type="AlphaFoldDB" id="A0A158QDT6"/>
<feature type="region of interest" description="Disordered" evidence="1">
    <location>
        <begin position="84"/>
        <end position="107"/>
    </location>
</feature>
<sequence length="301" mass="31399">LANCELTWSDVADTDLHSIANCGLLQSSQLHPLCCTFRVRYHAEKGGKPASLDNALSEYTCRMYFLQQDQRIEGVIAELKAAESESLSSQKTPADGNKPGTQLANTKGSNLGVAGPPGAFPLMVAAETLAASFGVHMNRIQTTAGVGGESANTRSPISLKKSPFVTSKSGSCSAPLQPPSHETTVSSQDIASSHHKSSLLRSTFARMRQVATGTMNSSSSTATTPAVTATTTSSSSSPLATPSSGASATSATATPSRSGFHQRLTHFSQTFTHDNSSEVSQAYDLPELGPKDTEETTLTGG</sequence>
<protein>
    <submittedName>
        <fullName evidence="2">PID domain-containing protein</fullName>
    </submittedName>
</protein>
<dbReference type="STRING" id="6216.A0A158QDT6"/>
<dbReference type="WBParaSite" id="HDID_0000366101-mRNA-1">
    <property type="protein sequence ID" value="HDID_0000366101-mRNA-1"/>
    <property type="gene ID" value="HDID_0000366101"/>
</dbReference>
<name>A0A158QDT6_HYMDI</name>
<feature type="compositionally biased region" description="Polar residues" evidence="1">
    <location>
        <begin position="164"/>
        <end position="191"/>
    </location>
</feature>
<feature type="compositionally biased region" description="Low complexity" evidence="1">
    <location>
        <begin position="217"/>
        <end position="258"/>
    </location>
</feature>
<evidence type="ECO:0000313" key="2">
    <source>
        <dbReference type="WBParaSite" id="HDID_0000366101-mRNA-1"/>
    </source>
</evidence>
<accession>A0A158QDT6</accession>